<feature type="compositionally biased region" description="Polar residues" evidence="3">
    <location>
        <begin position="160"/>
        <end position="170"/>
    </location>
</feature>
<evidence type="ECO:0000313" key="5">
    <source>
        <dbReference type="EMBL" id="KAK5115936.1"/>
    </source>
</evidence>
<keyword evidence="2" id="KW-0539">Nucleus</keyword>
<dbReference type="Pfam" id="PF10187">
    <property type="entry name" value="FAM192A_Fyv6_N"/>
    <property type="match status" value="1"/>
</dbReference>
<gene>
    <name evidence="5" type="ORF">LTR62_000392</name>
</gene>
<dbReference type="PANTHER" id="PTHR13495:SF0">
    <property type="entry name" value="PSME3-INTERACTING PROTEIN"/>
    <property type="match status" value="1"/>
</dbReference>
<comment type="caution">
    <text evidence="5">The sequence shown here is derived from an EMBL/GenBank/DDBJ whole genome shotgun (WGS) entry which is preliminary data.</text>
</comment>
<sequence>MSRFVSAGTDEQPTERDEAWQKAQQQIEATKQPKLRPGEQEGGKSLYETLQANKAAKQDAFEEAARLRNQFQSLDEDDVEFLESVRESSRTKDEEVKRQTREQLEAFRKQQESAEMAARGQDVSGEASEGVAQSWSIAPRKRKKGYEVVGGVKLRKTSSAEKTVSPTSTVAEEAAAKVRGEDGLESEQANDEVGSAKVVDGAVRATVPASRSSVSSMRAVGPAKPALGLAAYSSDEDE</sequence>
<protein>
    <recommendedName>
        <fullName evidence="4">FAM192A/Fyv6 N-terminal domain-containing protein</fullName>
    </recommendedName>
</protein>
<evidence type="ECO:0000256" key="1">
    <source>
        <dbReference type="ARBA" id="ARBA00004123"/>
    </source>
</evidence>
<dbReference type="GO" id="GO:0005634">
    <property type="term" value="C:nucleus"/>
    <property type="evidence" value="ECO:0007669"/>
    <property type="project" value="UniProtKB-SubCell"/>
</dbReference>
<feature type="region of interest" description="Disordered" evidence="3">
    <location>
        <begin position="156"/>
        <end position="195"/>
    </location>
</feature>
<evidence type="ECO:0000256" key="2">
    <source>
        <dbReference type="ARBA" id="ARBA00023242"/>
    </source>
</evidence>
<dbReference type="Proteomes" id="UP001310890">
    <property type="component" value="Unassembled WGS sequence"/>
</dbReference>
<feature type="compositionally biased region" description="Basic and acidic residues" evidence="3">
    <location>
        <begin position="83"/>
        <end position="112"/>
    </location>
</feature>
<feature type="domain" description="FAM192A/Fyv6 N-terminal" evidence="4">
    <location>
        <begin position="4"/>
        <end position="108"/>
    </location>
</feature>
<reference evidence="5" key="1">
    <citation type="submission" date="2023-08" db="EMBL/GenBank/DDBJ databases">
        <title>Black Yeasts Isolated from many extreme environments.</title>
        <authorList>
            <person name="Coleine C."/>
            <person name="Stajich J.E."/>
            <person name="Selbmann L."/>
        </authorList>
    </citation>
    <scope>NUCLEOTIDE SEQUENCE</scope>
    <source>
        <strain evidence="5">CCFEE 5401</strain>
    </source>
</reference>
<comment type="subcellular location">
    <subcellularLocation>
        <location evidence="1">Nucleus</location>
    </subcellularLocation>
</comment>
<evidence type="ECO:0000259" key="4">
    <source>
        <dbReference type="Pfam" id="PF10187"/>
    </source>
</evidence>
<dbReference type="AlphaFoldDB" id="A0AAN7YIF4"/>
<dbReference type="InterPro" id="IPR039845">
    <property type="entry name" value="FAM192A"/>
</dbReference>
<dbReference type="EMBL" id="JAVRRL010000010">
    <property type="protein sequence ID" value="KAK5115936.1"/>
    <property type="molecule type" value="Genomic_DNA"/>
</dbReference>
<dbReference type="InterPro" id="IPR019331">
    <property type="entry name" value="FAM192A/Fyv6_N"/>
</dbReference>
<organism evidence="5 6">
    <name type="scientific">Meristemomyces frigidus</name>
    <dbReference type="NCBI Taxonomy" id="1508187"/>
    <lineage>
        <taxon>Eukaryota</taxon>
        <taxon>Fungi</taxon>
        <taxon>Dikarya</taxon>
        <taxon>Ascomycota</taxon>
        <taxon>Pezizomycotina</taxon>
        <taxon>Dothideomycetes</taxon>
        <taxon>Dothideomycetidae</taxon>
        <taxon>Mycosphaerellales</taxon>
        <taxon>Teratosphaeriaceae</taxon>
        <taxon>Meristemomyces</taxon>
    </lineage>
</organism>
<dbReference type="PANTHER" id="PTHR13495">
    <property type="entry name" value="NEFA-INTERACTING NUCLEAR PROTEIN NIP30"/>
    <property type="match status" value="1"/>
</dbReference>
<proteinExistence type="predicted"/>
<feature type="region of interest" description="Disordered" evidence="3">
    <location>
        <begin position="1"/>
        <end position="57"/>
    </location>
</feature>
<evidence type="ECO:0000313" key="6">
    <source>
        <dbReference type="Proteomes" id="UP001310890"/>
    </source>
</evidence>
<accession>A0AAN7YIF4</accession>
<feature type="region of interest" description="Disordered" evidence="3">
    <location>
        <begin position="78"/>
        <end position="136"/>
    </location>
</feature>
<evidence type="ECO:0000256" key="3">
    <source>
        <dbReference type="SAM" id="MobiDB-lite"/>
    </source>
</evidence>
<name>A0AAN7YIF4_9PEZI</name>